<name>A0A1I6KMU4_9EURY</name>
<dbReference type="InterPro" id="IPR058715">
    <property type="entry name" value="PDDEXK_nuclease-rel"/>
</dbReference>
<dbReference type="STRING" id="767519.SAMN05216559_1102"/>
<dbReference type="Proteomes" id="UP000199062">
    <property type="component" value="Unassembled WGS sequence"/>
</dbReference>
<dbReference type="RefSeq" id="WP_089814633.1">
    <property type="nucleotide sequence ID" value="NZ_FOZK01000001.1"/>
</dbReference>
<sequence>MVSKNRSHRANHYGTLAERKAAERYRLTLERCSWHDAKREDGSPIEIKAAMYEHADGQTGNFKIYDKYHQKLRRANGWYVFVPYRPRGRGIQVIAMEMRHSSRLPRLEWHGGGSHRDAQQAKIDIKEIFS</sequence>
<proteinExistence type="predicted"/>
<protein>
    <submittedName>
        <fullName evidence="1">Uncharacterized protein</fullName>
    </submittedName>
</protein>
<gene>
    <name evidence="1" type="ORF">SAMN05216559_1102</name>
</gene>
<dbReference type="Pfam" id="PF25941">
    <property type="entry name" value="PDDEXK_16"/>
    <property type="match status" value="1"/>
</dbReference>
<dbReference type="OrthoDB" id="189742at2157"/>
<reference evidence="1 2" key="1">
    <citation type="submission" date="2016-10" db="EMBL/GenBank/DDBJ databases">
        <authorList>
            <person name="de Groot N.N."/>
        </authorList>
    </citation>
    <scope>NUCLEOTIDE SEQUENCE [LARGE SCALE GENOMIC DNA]</scope>
    <source>
        <strain evidence="1 2">CGMCC 1.10457</strain>
    </source>
</reference>
<dbReference type="EMBL" id="FOZK01000001">
    <property type="protein sequence ID" value="SFR92575.1"/>
    <property type="molecule type" value="Genomic_DNA"/>
</dbReference>
<keyword evidence="2" id="KW-1185">Reference proteome</keyword>
<organism evidence="1 2">
    <name type="scientific">Halomicrobium zhouii</name>
    <dbReference type="NCBI Taxonomy" id="767519"/>
    <lineage>
        <taxon>Archaea</taxon>
        <taxon>Methanobacteriati</taxon>
        <taxon>Methanobacteriota</taxon>
        <taxon>Stenosarchaea group</taxon>
        <taxon>Halobacteria</taxon>
        <taxon>Halobacteriales</taxon>
        <taxon>Haloarculaceae</taxon>
        <taxon>Halomicrobium</taxon>
    </lineage>
</organism>
<evidence type="ECO:0000313" key="1">
    <source>
        <dbReference type="EMBL" id="SFR92575.1"/>
    </source>
</evidence>
<evidence type="ECO:0000313" key="2">
    <source>
        <dbReference type="Proteomes" id="UP000199062"/>
    </source>
</evidence>
<dbReference type="AlphaFoldDB" id="A0A1I6KMU4"/>
<accession>A0A1I6KMU4</accession>